<sequence length="25" mass="2923">MHIILTVAHAYCLYVLINILPLERL</sequence>
<dbReference type="AlphaFoldDB" id="A0A2P2PIS0"/>
<dbReference type="EMBL" id="GGEC01074057">
    <property type="protein sequence ID" value="MBX54541.1"/>
    <property type="molecule type" value="Transcribed_RNA"/>
</dbReference>
<evidence type="ECO:0000313" key="1">
    <source>
        <dbReference type="EMBL" id="MBX54541.1"/>
    </source>
</evidence>
<organism evidence="1">
    <name type="scientific">Rhizophora mucronata</name>
    <name type="common">Asiatic mangrove</name>
    <dbReference type="NCBI Taxonomy" id="61149"/>
    <lineage>
        <taxon>Eukaryota</taxon>
        <taxon>Viridiplantae</taxon>
        <taxon>Streptophyta</taxon>
        <taxon>Embryophyta</taxon>
        <taxon>Tracheophyta</taxon>
        <taxon>Spermatophyta</taxon>
        <taxon>Magnoliopsida</taxon>
        <taxon>eudicotyledons</taxon>
        <taxon>Gunneridae</taxon>
        <taxon>Pentapetalae</taxon>
        <taxon>rosids</taxon>
        <taxon>fabids</taxon>
        <taxon>Malpighiales</taxon>
        <taxon>Rhizophoraceae</taxon>
        <taxon>Rhizophora</taxon>
    </lineage>
</organism>
<protein>
    <submittedName>
        <fullName evidence="1">Uncharacterized protein</fullName>
    </submittedName>
</protein>
<proteinExistence type="predicted"/>
<accession>A0A2P2PIS0</accession>
<reference evidence="1" key="1">
    <citation type="submission" date="2018-02" db="EMBL/GenBank/DDBJ databases">
        <title>Rhizophora mucronata_Transcriptome.</title>
        <authorList>
            <person name="Meera S.P."/>
            <person name="Sreeshan A."/>
            <person name="Augustine A."/>
        </authorList>
    </citation>
    <scope>NUCLEOTIDE SEQUENCE</scope>
    <source>
        <tissue evidence="1">Leaf</tissue>
    </source>
</reference>
<name>A0A2P2PIS0_RHIMU</name>